<dbReference type="SUPFAM" id="SSF101498">
    <property type="entry name" value="Anti-sigma factor FlgM"/>
    <property type="match status" value="1"/>
</dbReference>
<dbReference type="GO" id="GO:0044781">
    <property type="term" value="P:bacterial-type flagellum organization"/>
    <property type="evidence" value="ECO:0007669"/>
    <property type="project" value="UniProtKB-KW"/>
</dbReference>
<evidence type="ECO:0000256" key="4">
    <source>
        <dbReference type="ARBA" id="ARBA00022795"/>
    </source>
</evidence>
<dbReference type="InterPro" id="IPR007412">
    <property type="entry name" value="FlgM"/>
</dbReference>
<keyword evidence="11" id="KW-0969">Cilium</keyword>
<evidence type="ECO:0000313" key="11">
    <source>
        <dbReference type="EMBL" id="TJZ69784.1"/>
    </source>
</evidence>
<protein>
    <recommendedName>
        <fullName evidence="2">Negative regulator of flagellin synthesis</fullName>
    </recommendedName>
    <alternativeName>
        <fullName evidence="8">Anti-sigma-28 factor</fullName>
    </alternativeName>
</protein>
<dbReference type="AlphaFoldDB" id="A0A4U0Q264"/>
<feature type="domain" description="Anti-sigma-28 factor FlgM C-terminal" evidence="10">
    <location>
        <begin position="35"/>
        <end position="86"/>
    </location>
</feature>
<comment type="similarity">
    <text evidence="1">Belongs to the FlgM family.</text>
</comment>
<evidence type="ECO:0000256" key="3">
    <source>
        <dbReference type="ARBA" id="ARBA00022491"/>
    </source>
</evidence>
<evidence type="ECO:0000313" key="12">
    <source>
        <dbReference type="Proteomes" id="UP000310016"/>
    </source>
</evidence>
<keyword evidence="4" id="KW-1005">Bacterial flagellum biogenesis</keyword>
<dbReference type="EMBL" id="SUMF01000020">
    <property type="protein sequence ID" value="TJZ69784.1"/>
    <property type="molecule type" value="Genomic_DNA"/>
</dbReference>
<keyword evidence="5" id="KW-0805">Transcription regulation</keyword>
<dbReference type="InterPro" id="IPR031316">
    <property type="entry name" value="FlgM_C"/>
</dbReference>
<dbReference type="InterPro" id="IPR035890">
    <property type="entry name" value="Anti-sigma-28_factor_FlgM_sf"/>
</dbReference>
<evidence type="ECO:0000256" key="5">
    <source>
        <dbReference type="ARBA" id="ARBA00023015"/>
    </source>
</evidence>
<reference evidence="11 12" key="1">
    <citation type="submission" date="2019-04" db="EMBL/GenBank/DDBJ databases">
        <title>Chitiniphilus eburnea sp. nov., a novel chitinolytic bacterium isolated from aquaculture sludge.</title>
        <authorList>
            <person name="Sheng M."/>
        </authorList>
    </citation>
    <scope>NUCLEOTIDE SEQUENCE [LARGE SCALE GENOMIC DNA]</scope>
    <source>
        <strain evidence="11 12">HX-2-15</strain>
    </source>
</reference>
<keyword evidence="11" id="KW-0966">Cell projection</keyword>
<dbReference type="RefSeq" id="WP_136774221.1">
    <property type="nucleotide sequence ID" value="NZ_CP156074.1"/>
</dbReference>
<gene>
    <name evidence="11" type="primary">flgM</name>
    <name evidence="11" type="ORF">FAZ21_14815</name>
</gene>
<evidence type="ECO:0000256" key="9">
    <source>
        <dbReference type="SAM" id="MobiDB-lite"/>
    </source>
</evidence>
<feature type="region of interest" description="Disordered" evidence="9">
    <location>
        <begin position="1"/>
        <end position="37"/>
    </location>
</feature>
<comment type="function">
    <text evidence="7">Responsible for the coupling of flagellin expression to flagellar assembly by preventing expression of the flagellin genes when a component of the middle class of proteins is defective. It negatively regulates flagellar genes by inhibiting the activity of FliA by directly binding to FliA.</text>
</comment>
<sequence length="94" mass="9892">MKIDNTGKNTLTQPPRTGGRPVEEASKPAGNAVQDSVTLNPVAAQISQGDETGSTFDSARVASLRQAIAEGRFSVRPDAIADKLLNSVKELLSE</sequence>
<name>A0A4U0Q264_9NEIS</name>
<dbReference type="OrthoDB" id="9181369at2"/>
<feature type="compositionally biased region" description="Polar residues" evidence="9">
    <location>
        <begin position="1"/>
        <end position="15"/>
    </location>
</feature>
<keyword evidence="6" id="KW-0804">Transcription</keyword>
<evidence type="ECO:0000256" key="6">
    <source>
        <dbReference type="ARBA" id="ARBA00023163"/>
    </source>
</evidence>
<accession>A0A4U0Q264</accession>
<evidence type="ECO:0000256" key="1">
    <source>
        <dbReference type="ARBA" id="ARBA00005322"/>
    </source>
</evidence>
<dbReference type="Pfam" id="PF04316">
    <property type="entry name" value="FlgM"/>
    <property type="match status" value="1"/>
</dbReference>
<proteinExistence type="inferred from homology"/>
<keyword evidence="12" id="KW-1185">Reference proteome</keyword>
<keyword evidence="11" id="KW-0282">Flagellum</keyword>
<keyword evidence="3" id="KW-0678">Repressor</keyword>
<dbReference type="GO" id="GO:0045892">
    <property type="term" value="P:negative regulation of DNA-templated transcription"/>
    <property type="evidence" value="ECO:0007669"/>
    <property type="project" value="InterPro"/>
</dbReference>
<evidence type="ECO:0000256" key="2">
    <source>
        <dbReference type="ARBA" id="ARBA00017823"/>
    </source>
</evidence>
<evidence type="ECO:0000259" key="10">
    <source>
        <dbReference type="Pfam" id="PF04316"/>
    </source>
</evidence>
<organism evidence="11 12">
    <name type="scientific">Chitiniphilus eburneus</name>
    <dbReference type="NCBI Taxonomy" id="2571148"/>
    <lineage>
        <taxon>Bacteria</taxon>
        <taxon>Pseudomonadati</taxon>
        <taxon>Pseudomonadota</taxon>
        <taxon>Betaproteobacteria</taxon>
        <taxon>Neisseriales</taxon>
        <taxon>Chitinibacteraceae</taxon>
        <taxon>Chitiniphilus</taxon>
    </lineage>
</organism>
<dbReference type="NCBIfam" id="TIGR03824">
    <property type="entry name" value="FlgM_jcvi"/>
    <property type="match status" value="1"/>
</dbReference>
<evidence type="ECO:0000256" key="7">
    <source>
        <dbReference type="ARBA" id="ARBA00024739"/>
    </source>
</evidence>
<evidence type="ECO:0000256" key="8">
    <source>
        <dbReference type="ARBA" id="ARBA00030117"/>
    </source>
</evidence>
<comment type="caution">
    <text evidence="11">The sequence shown here is derived from an EMBL/GenBank/DDBJ whole genome shotgun (WGS) entry which is preliminary data.</text>
</comment>
<dbReference type="Proteomes" id="UP000310016">
    <property type="component" value="Unassembled WGS sequence"/>
</dbReference>